<gene>
    <name evidence="2" type="ORF">B0T15DRAFT_71209</name>
</gene>
<keyword evidence="1" id="KW-0472">Membrane</keyword>
<keyword evidence="3" id="KW-1185">Reference proteome</keyword>
<sequence length="223" mass="25833">MRSIERPGKLKHDLRCRRDSSIIKRSPSSYPSSLSPDVVQIFFFRRFLFRFLWCTLEWFRMHTLGDDTFLPSVFDGIWFPAGRGLSEPQRTGTSVHLGGLSRRDFLVDLMILCYFSLLPFLAFGGVMMSMKRFYDDVTSCTCNEMIHYFMVFFRSSQQEYRRCLLRDDSLACAPFCKVYMFTVNKRLSVPPLLKDTPTTGWVLVVDPESFGMPSTITVGSIEN</sequence>
<dbReference type="GeneID" id="87890064"/>
<evidence type="ECO:0000256" key="1">
    <source>
        <dbReference type="SAM" id="Phobius"/>
    </source>
</evidence>
<name>A0AAJ0M759_9PEZI</name>
<evidence type="ECO:0000313" key="3">
    <source>
        <dbReference type="Proteomes" id="UP001273166"/>
    </source>
</evidence>
<organism evidence="2 3">
    <name type="scientific">Chaetomium strumarium</name>
    <dbReference type="NCBI Taxonomy" id="1170767"/>
    <lineage>
        <taxon>Eukaryota</taxon>
        <taxon>Fungi</taxon>
        <taxon>Dikarya</taxon>
        <taxon>Ascomycota</taxon>
        <taxon>Pezizomycotina</taxon>
        <taxon>Sordariomycetes</taxon>
        <taxon>Sordariomycetidae</taxon>
        <taxon>Sordariales</taxon>
        <taxon>Chaetomiaceae</taxon>
        <taxon>Chaetomium</taxon>
    </lineage>
</organism>
<proteinExistence type="predicted"/>
<dbReference type="Proteomes" id="UP001273166">
    <property type="component" value="Unassembled WGS sequence"/>
</dbReference>
<keyword evidence="1" id="KW-1133">Transmembrane helix</keyword>
<dbReference type="AlphaFoldDB" id="A0AAJ0M759"/>
<dbReference type="RefSeq" id="XP_062727107.1">
    <property type="nucleotide sequence ID" value="XM_062871235.1"/>
</dbReference>
<reference evidence="2" key="1">
    <citation type="journal article" date="2023" name="Mol. Phylogenet. Evol.">
        <title>Genome-scale phylogeny and comparative genomics of the fungal order Sordariales.</title>
        <authorList>
            <person name="Hensen N."/>
            <person name="Bonometti L."/>
            <person name="Westerberg I."/>
            <person name="Brannstrom I.O."/>
            <person name="Guillou S."/>
            <person name="Cros-Aarteil S."/>
            <person name="Calhoun S."/>
            <person name="Haridas S."/>
            <person name="Kuo A."/>
            <person name="Mondo S."/>
            <person name="Pangilinan J."/>
            <person name="Riley R."/>
            <person name="LaButti K."/>
            <person name="Andreopoulos B."/>
            <person name="Lipzen A."/>
            <person name="Chen C."/>
            <person name="Yan M."/>
            <person name="Daum C."/>
            <person name="Ng V."/>
            <person name="Clum A."/>
            <person name="Steindorff A."/>
            <person name="Ohm R.A."/>
            <person name="Martin F."/>
            <person name="Silar P."/>
            <person name="Natvig D.O."/>
            <person name="Lalanne C."/>
            <person name="Gautier V."/>
            <person name="Ament-Velasquez S.L."/>
            <person name="Kruys A."/>
            <person name="Hutchinson M.I."/>
            <person name="Powell A.J."/>
            <person name="Barry K."/>
            <person name="Miller A.N."/>
            <person name="Grigoriev I.V."/>
            <person name="Debuchy R."/>
            <person name="Gladieux P."/>
            <person name="Hiltunen Thoren M."/>
            <person name="Johannesson H."/>
        </authorList>
    </citation>
    <scope>NUCLEOTIDE SEQUENCE</scope>
    <source>
        <strain evidence="2">CBS 333.67</strain>
    </source>
</reference>
<keyword evidence="1" id="KW-0812">Transmembrane</keyword>
<protein>
    <submittedName>
        <fullName evidence="2">Uncharacterized protein</fullName>
    </submittedName>
</protein>
<reference evidence="2" key="2">
    <citation type="submission" date="2023-06" db="EMBL/GenBank/DDBJ databases">
        <authorList>
            <consortium name="Lawrence Berkeley National Laboratory"/>
            <person name="Mondo S.J."/>
            <person name="Hensen N."/>
            <person name="Bonometti L."/>
            <person name="Westerberg I."/>
            <person name="Brannstrom I.O."/>
            <person name="Guillou S."/>
            <person name="Cros-Aarteil S."/>
            <person name="Calhoun S."/>
            <person name="Haridas S."/>
            <person name="Kuo A."/>
            <person name="Pangilinan J."/>
            <person name="Riley R."/>
            <person name="Labutti K."/>
            <person name="Andreopoulos B."/>
            <person name="Lipzen A."/>
            <person name="Chen C."/>
            <person name="Yanf M."/>
            <person name="Daum C."/>
            <person name="Ng V."/>
            <person name="Clum A."/>
            <person name="Steindorff A."/>
            <person name="Ohm R."/>
            <person name="Martin F."/>
            <person name="Silar P."/>
            <person name="Natvig D."/>
            <person name="Lalanne C."/>
            <person name="Gautier V."/>
            <person name="Ament-Velasquez S.L."/>
            <person name="Kruys A."/>
            <person name="Hutchinson M.I."/>
            <person name="Powell A.J."/>
            <person name="Barry K."/>
            <person name="Miller A.N."/>
            <person name="Grigoriev I.V."/>
            <person name="Debuchy R."/>
            <person name="Gladieux P."/>
            <person name="Thoren M.H."/>
            <person name="Johannesson H."/>
        </authorList>
    </citation>
    <scope>NUCLEOTIDE SEQUENCE</scope>
    <source>
        <strain evidence="2">CBS 333.67</strain>
    </source>
</reference>
<accession>A0AAJ0M759</accession>
<comment type="caution">
    <text evidence="2">The sequence shown here is derived from an EMBL/GenBank/DDBJ whole genome shotgun (WGS) entry which is preliminary data.</text>
</comment>
<evidence type="ECO:0000313" key="2">
    <source>
        <dbReference type="EMBL" id="KAK3311327.1"/>
    </source>
</evidence>
<dbReference type="EMBL" id="JAUDZG010000001">
    <property type="protein sequence ID" value="KAK3311327.1"/>
    <property type="molecule type" value="Genomic_DNA"/>
</dbReference>
<feature type="transmembrane region" description="Helical" evidence="1">
    <location>
        <begin position="105"/>
        <end position="130"/>
    </location>
</feature>